<accession>X1UNP8</accession>
<organism evidence="2">
    <name type="scientific">marine sediment metagenome</name>
    <dbReference type="NCBI Taxonomy" id="412755"/>
    <lineage>
        <taxon>unclassified sequences</taxon>
        <taxon>metagenomes</taxon>
        <taxon>ecological metagenomes</taxon>
    </lineage>
</organism>
<protein>
    <recommendedName>
        <fullName evidence="1">TET-Associated Glycosyltransferase domain-containing protein</fullName>
    </recommendedName>
</protein>
<comment type="caution">
    <text evidence="2">The sequence shown here is derived from an EMBL/GenBank/DDBJ whole genome shotgun (WGS) entry which is preliminary data.</text>
</comment>
<dbReference type="EMBL" id="BARW01017376">
    <property type="protein sequence ID" value="GAJ01496.1"/>
    <property type="molecule type" value="Genomic_DNA"/>
</dbReference>
<evidence type="ECO:0000259" key="1">
    <source>
        <dbReference type="Pfam" id="PF20691"/>
    </source>
</evidence>
<proteinExistence type="predicted"/>
<dbReference type="InterPro" id="IPR049100">
    <property type="entry name" value="TAGT"/>
</dbReference>
<gene>
    <name evidence="2" type="ORF">S12H4_30038</name>
</gene>
<dbReference type="Pfam" id="PF20691">
    <property type="entry name" value="TAGT"/>
    <property type="match status" value="1"/>
</dbReference>
<name>X1UNP8_9ZZZZ</name>
<dbReference type="AlphaFoldDB" id="X1UNP8"/>
<evidence type="ECO:0000313" key="2">
    <source>
        <dbReference type="EMBL" id="GAJ01496.1"/>
    </source>
</evidence>
<reference evidence="2" key="1">
    <citation type="journal article" date="2014" name="Front. Microbiol.">
        <title>High frequency of phylogenetically diverse reductive dehalogenase-homologous genes in deep subseafloor sedimentary metagenomes.</title>
        <authorList>
            <person name="Kawai M."/>
            <person name="Futagami T."/>
            <person name="Toyoda A."/>
            <person name="Takaki Y."/>
            <person name="Nishi S."/>
            <person name="Hori S."/>
            <person name="Arai W."/>
            <person name="Tsubouchi T."/>
            <person name="Morono Y."/>
            <person name="Uchiyama I."/>
            <person name="Ito T."/>
            <person name="Fujiyama A."/>
            <person name="Inagaki F."/>
            <person name="Takami H."/>
        </authorList>
    </citation>
    <scope>NUCLEOTIDE SEQUENCE</scope>
    <source>
        <strain evidence="2">Expedition CK06-06</strain>
    </source>
</reference>
<sequence length="185" mass="21292">MSIKIIIPSAGRSDNVLTNIDNQIICVPENEIKEYKIFNSDFEIISHPKLKNLAAKRNWILNKFGEVFMIDDDMVSLERVYVKTNQVLSSKEAYNQVQQLFYQAKHLNAMLFGFSEDPSPNHYNPYKPLMLKGISGGGAYGILKDSKLFFTENTTACDSHFVTLLNTYKNRYSLIEIFINNFIFL</sequence>
<feature type="domain" description="TET-Associated Glycosyltransferase" evidence="1">
    <location>
        <begin position="3"/>
        <end position="100"/>
    </location>
</feature>